<dbReference type="HOGENOM" id="CLU_3090462_0_0_1"/>
<feature type="transmembrane region" description="Helical" evidence="1">
    <location>
        <begin position="12"/>
        <end position="30"/>
    </location>
</feature>
<keyword evidence="3" id="KW-1185">Reference proteome</keyword>
<reference evidence="2" key="2">
    <citation type="submission" date="2013-04" db="UniProtKB">
        <authorList>
            <consortium name="EnsemblPlants"/>
        </authorList>
    </citation>
    <scope>IDENTIFICATION</scope>
</reference>
<evidence type="ECO:0000256" key="1">
    <source>
        <dbReference type="SAM" id="Phobius"/>
    </source>
</evidence>
<dbReference type="Gramene" id="OB05G21970.1">
    <property type="protein sequence ID" value="OB05G21970.1"/>
    <property type="gene ID" value="OB05G21970"/>
</dbReference>
<keyword evidence="1" id="KW-0472">Membrane</keyword>
<name>J3M6H3_ORYBR</name>
<proteinExistence type="predicted"/>
<evidence type="ECO:0000313" key="2">
    <source>
        <dbReference type="EnsemblPlants" id="OB05G21970.1"/>
    </source>
</evidence>
<keyword evidence="1" id="KW-1133">Transmembrane helix</keyword>
<dbReference type="Proteomes" id="UP000006038">
    <property type="component" value="Chromosome 5"/>
</dbReference>
<protein>
    <submittedName>
        <fullName evidence="2">Uncharacterized protein</fullName>
    </submittedName>
</protein>
<dbReference type="AlphaFoldDB" id="J3M6H3"/>
<evidence type="ECO:0000313" key="3">
    <source>
        <dbReference type="Proteomes" id="UP000006038"/>
    </source>
</evidence>
<accession>J3M6H3</accession>
<organism evidence="2">
    <name type="scientific">Oryza brachyantha</name>
    <name type="common">malo sina</name>
    <dbReference type="NCBI Taxonomy" id="4533"/>
    <lineage>
        <taxon>Eukaryota</taxon>
        <taxon>Viridiplantae</taxon>
        <taxon>Streptophyta</taxon>
        <taxon>Embryophyta</taxon>
        <taxon>Tracheophyta</taxon>
        <taxon>Spermatophyta</taxon>
        <taxon>Magnoliopsida</taxon>
        <taxon>Liliopsida</taxon>
        <taxon>Poales</taxon>
        <taxon>Poaceae</taxon>
        <taxon>BOP clade</taxon>
        <taxon>Oryzoideae</taxon>
        <taxon>Oryzeae</taxon>
        <taxon>Oryzinae</taxon>
        <taxon>Oryza</taxon>
    </lineage>
</organism>
<dbReference type="EnsemblPlants" id="OB05G21970.1">
    <property type="protein sequence ID" value="OB05G21970.1"/>
    <property type="gene ID" value="OB05G21970"/>
</dbReference>
<keyword evidence="1" id="KW-0812">Transmembrane</keyword>
<sequence length="52" mass="6182">MALFCWARLSEIINYVLWSNLVIFGNYFFYVRVAYLGFNICTSLIDGLYFKI</sequence>
<reference evidence="2" key="1">
    <citation type="journal article" date="2013" name="Nat. Commun.">
        <title>Whole-genome sequencing of Oryza brachyantha reveals mechanisms underlying Oryza genome evolution.</title>
        <authorList>
            <person name="Chen J."/>
            <person name="Huang Q."/>
            <person name="Gao D."/>
            <person name="Wang J."/>
            <person name="Lang Y."/>
            <person name="Liu T."/>
            <person name="Li B."/>
            <person name="Bai Z."/>
            <person name="Luis Goicoechea J."/>
            <person name="Liang C."/>
            <person name="Chen C."/>
            <person name="Zhang W."/>
            <person name="Sun S."/>
            <person name="Liao Y."/>
            <person name="Zhang X."/>
            <person name="Yang L."/>
            <person name="Song C."/>
            <person name="Wang M."/>
            <person name="Shi J."/>
            <person name="Liu G."/>
            <person name="Liu J."/>
            <person name="Zhou H."/>
            <person name="Zhou W."/>
            <person name="Yu Q."/>
            <person name="An N."/>
            <person name="Chen Y."/>
            <person name="Cai Q."/>
            <person name="Wang B."/>
            <person name="Liu B."/>
            <person name="Min J."/>
            <person name="Huang Y."/>
            <person name="Wu H."/>
            <person name="Li Z."/>
            <person name="Zhang Y."/>
            <person name="Yin Y."/>
            <person name="Song W."/>
            <person name="Jiang J."/>
            <person name="Jackson S.A."/>
            <person name="Wing R.A."/>
            <person name="Wang J."/>
            <person name="Chen M."/>
        </authorList>
    </citation>
    <scope>NUCLEOTIDE SEQUENCE [LARGE SCALE GENOMIC DNA]</scope>
    <source>
        <strain evidence="2">cv. IRGC 101232</strain>
    </source>
</reference>